<keyword evidence="1" id="KW-1133">Transmembrane helix</keyword>
<dbReference type="AlphaFoldDB" id="W0PE56"/>
<proteinExistence type="predicted"/>
<evidence type="ECO:0000256" key="1">
    <source>
        <dbReference type="SAM" id="Phobius"/>
    </source>
</evidence>
<evidence type="ECO:0000313" key="3">
    <source>
        <dbReference type="Proteomes" id="UP000019095"/>
    </source>
</evidence>
<dbReference type="eggNOG" id="COG3255">
    <property type="taxonomic scope" value="Bacteria"/>
</dbReference>
<dbReference type="OrthoDB" id="2853714at2"/>
<reference evidence="2 3" key="1">
    <citation type="journal article" date="2014" name="Microbiology">
        <title>Unravelling the complete genome sequence of Advenella mimigardefordensis strain DPN7T and novel insights in the catabolism of the xenobiotic polythioester precursor 3,3'-dithiodipropionate.</title>
        <authorList>
            <person name="Wubbeler J.H."/>
            <person name="Hiessl S."/>
            <person name="Schuldes J."/>
            <person name="Thurmer A."/>
            <person name="Daniel R."/>
            <person name="Steinbuchel A."/>
        </authorList>
    </citation>
    <scope>NUCLEOTIDE SEQUENCE [LARGE SCALE GENOMIC DNA]</scope>
    <source>
        <strain evidence="3">DSM 17166 / LMG 22922 / DPN7</strain>
    </source>
</reference>
<dbReference type="HOGENOM" id="CLU_153699_0_0_4"/>
<dbReference type="PATRIC" id="fig|1247726.3.peg.3422"/>
<gene>
    <name evidence="2" type="ORF">MIM_c31050</name>
</gene>
<protein>
    <recommendedName>
        <fullName evidence="4">SCP2 domain-containing protein</fullName>
    </recommendedName>
</protein>
<dbReference type="EMBL" id="CP003915">
    <property type="protein sequence ID" value="AHG65169.1"/>
    <property type="molecule type" value="Genomic_DNA"/>
</dbReference>
<feature type="transmembrane region" description="Helical" evidence="1">
    <location>
        <begin position="102"/>
        <end position="121"/>
    </location>
</feature>
<evidence type="ECO:0008006" key="4">
    <source>
        <dbReference type="Google" id="ProtNLM"/>
    </source>
</evidence>
<keyword evidence="1" id="KW-0472">Membrane</keyword>
<keyword evidence="1" id="KW-0812">Transmembrane</keyword>
<organism evidence="2 3">
    <name type="scientific">Advenella mimigardefordensis (strain DSM 17166 / LMG 22922 / DPN7)</name>
    <dbReference type="NCBI Taxonomy" id="1247726"/>
    <lineage>
        <taxon>Bacteria</taxon>
        <taxon>Pseudomonadati</taxon>
        <taxon>Pseudomonadota</taxon>
        <taxon>Betaproteobacteria</taxon>
        <taxon>Burkholderiales</taxon>
        <taxon>Alcaligenaceae</taxon>
    </lineage>
</organism>
<name>W0PE56_ADVMD</name>
<dbReference type="STRING" id="1247726.MIM_c31050"/>
<evidence type="ECO:0000313" key="2">
    <source>
        <dbReference type="EMBL" id="AHG65169.1"/>
    </source>
</evidence>
<dbReference type="Proteomes" id="UP000019095">
    <property type="component" value="Chromosome"/>
</dbReference>
<dbReference type="RefSeq" id="WP_025373831.1">
    <property type="nucleotide sequence ID" value="NZ_CP003915.1"/>
</dbReference>
<accession>W0PE56</accession>
<sequence length="126" mass="14879">MLSDEDIIAVWPARLADREHLVWKGRHLKTSFLFALGERRYLVAIREGQMHVRAASTIVMPQWDFALRADEHVWHAFFQPVPPPEYHDLLAMMKCRRLIIEGNIYAFMSHLLFFKALFTLLRSTEK</sequence>
<keyword evidence="3" id="KW-1185">Reference proteome</keyword>
<dbReference type="KEGG" id="amim:MIM_c31050"/>